<gene>
    <name evidence="10" type="ORF">ONB1V03_LOCUS2266</name>
</gene>
<dbReference type="GO" id="GO:0005789">
    <property type="term" value="C:endoplasmic reticulum membrane"/>
    <property type="evidence" value="ECO:0007669"/>
    <property type="project" value="UniProtKB-SubCell"/>
</dbReference>
<dbReference type="Proteomes" id="UP000728032">
    <property type="component" value="Unassembled WGS sequence"/>
</dbReference>
<dbReference type="EMBL" id="OC915323">
    <property type="protein sequence ID" value="CAD7639879.1"/>
    <property type="molecule type" value="Genomic_DNA"/>
</dbReference>
<keyword evidence="5 9" id="KW-0812">Transmembrane</keyword>
<reference evidence="10" key="1">
    <citation type="submission" date="2020-11" db="EMBL/GenBank/DDBJ databases">
        <authorList>
            <person name="Tran Van P."/>
        </authorList>
    </citation>
    <scope>NUCLEOTIDE SEQUENCE</scope>
</reference>
<dbReference type="InterPro" id="IPR026051">
    <property type="entry name" value="ALG1-like"/>
</dbReference>
<dbReference type="Gene3D" id="3.40.50.2000">
    <property type="entry name" value="Glycogen Phosphorylase B"/>
    <property type="match status" value="1"/>
</dbReference>
<evidence type="ECO:0000256" key="7">
    <source>
        <dbReference type="ARBA" id="ARBA00022989"/>
    </source>
</evidence>
<evidence type="ECO:0000256" key="5">
    <source>
        <dbReference type="ARBA" id="ARBA00022692"/>
    </source>
</evidence>
<keyword evidence="4" id="KW-0808">Transferase</keyword>
<keyword evidence="6" id="KW-0256">Endoplasmic reticulum</keyword>
<dbReference type="SUPFAM" id="SSF53756">
    <property type="entry name" value="UDP-Glycosyltransferase/glycogen phosphorylase"/>
    <property type="match status" value="1"/>
</dbReference>
<keyword evidence="3" id="KW-0328">Glycosyltransferase</keyword>
<keyword evidence="8 9" id="KW-0472">Membrane</keyword>
<comment type="pathway">
    <text evidence="2">Protein modification; protein glycosylation.</text>
</comment>
<keyword evidence="7 9" id="KW-1133">Transmembrane helix</keyword>
<evidence type="ECO:0000256" key="9">
    <source>
        <dbReference type="SAM" id="Phobius"/>
    </source>
</evidence>
<keyword evidence="11" id="KW-1185">Reference proteome</keyword>
<comment type="subcellular location">
    <subcellularLocation>
        <location evidence="1">Endoplasmic reticulum membrane</location>
        <topology evidence="1">Single-pass membrane protein</topology>
    </subcellularLocation>
</comment>
<evidence type="ECO:0000313" key="11">
    <source>
        <dbReference type="Proteomes" id="UP000728032"/>
    </source>
</evidence>
<feature type="transmembrane region" description="Helical" evidence="9">
    <location>
        <begin position="68"/>
        <end position="88"/>
    </location>
</feature>
<accession>A0A7R9QBM1</accession>
<evidence type="ECO:0000256" key="1">
    <source>
        <dbReference type="ARBA" id="ARBA00004389"/>
    </source>
</evidence>
<evidence type="ECO:0000256" key="4">
    <source>
        <dbReference type="ARBA" id="ARBA00022679"/>
    </source>
</evidence>
<dbReference type="GO" id="GO:0000030">
    <property type="term" value="F:mannosyltransferase activity"/>
    <property type="evidence" value="ECO:0007669"/>
    <property type="project" value="InterPro"/>
</dbReference>
<evidence type="ECO:0000313" key="10">
    <source>
        <dbReference type="EMBL" id="CAD7639879.1"/>
    </source>
</evidence>
<dbReference type="Pfam" id="PF13692">
    <property type="entry name" value="Glyco_trans_1_4"/>
    <property type="match status" value="1"/>
</dbReference>
<dbReference type="PANTHER" id="PTHR13036:SF0">
    <property type="entry name" value="CHITOBIOSYLDIPHOSPHODOLICHOL BETA-MANNOSYLTRANSFERASE"/>
    <property type="match status" value="1"/>
</dbReference>
<organism evidence="10">
    <name type="scientific">Oppiella nova</name>
    <dbReference type="NCBI Taxonomy" id="334625"/>
    <lineage>
        <taxon>Eukaryota</taxon>
        <taxon>Metazoa</taxon>
        <taxon>Ecdysozoa</taxon>
        <taxon>Arthropoda</taxon>
        <taxon>Chelicerata</taxon>
        <taxon>Arachnida</taxon>
        <taxon>Acari</taxon>
        <taxon>Acariformes</taxon>
        <taxon>Sarcoptiformes</taxon>
        <taxon>Oribatida</taxon>
        <taxon>Brachypylina</taxon>
        <taxon>Oppioidea</taxon>
        <taxon>Oppiidae</taxon>
        <taxon>Oppiella</taxon>
    </lineage>
</organism>
<proteinExistence type="predicted"/>
<evidence type="ECO:0000256" key="6">
    <source>
        <dbReference type="ARBA" id="ARBA00022824"/>
    </source>
</evidence>
<evidence type="ECO:0008006" key="12">
    <source>
        <dbReference type="Google" id="ProtNLM"/>
    </source>
</evidence>
<evidence type="ECO:0000256" key="2">
    <source>
        <dbReference type="ARBA" id="ARBA00004922"/>
    </source>
</evidence>
<name>A0A7R9QBM1_9ACAR</name>
<protein>
    <recommendedName>
        <fullName evidence="12">Chitobiosyldiphosphodolichol beta-mannosyltransferase</fullName>
    </recommendedName>
</protein>
<evidence type="ECO:0000256" key="8">
    <source>
        <dbReference type="ARBA" id="ARBA00023136"/>
    </source>
</evidence>
<dbReference type="OrthoDB" id="614844at2759"/>
<dbReference type="EMBL" id="CAJPVJ010000498">
    <property type="protein sequence ID" value="CAG2162674.1"/>
    <property type="molecule type" value="Genomic_DNA"/>
</dbReference>
<dbReference type="PANTHER" id="PTHR13036">
    <property type="entry name" value="BETA1,4 MANNOSYLTRANSFERASE"/>
    <property type="match status" value="1"/>
</dbReference>
<evidence type="ECO:0000256" key="3">
    <source>
        <dbReference type="ARBA" id="ARBA00022676"/>
    </source>
</evidence>
<dbReference type="AlphaFoldDB" id="A0A7R9QBM1"/>
<sequence>MSSSAADRRVCVCVLGDIGRSPRMQYHSISLSNHFGVDLLGFEGSKPHEGVANNDRIKCHHMRQTPQWIYWLPSILVYFLKVWWQSWFRFSITYSSRKPRIFTPILVAQNPPSIPTLGVVWFVCRLRGSKFVVDWHNYGFTILGLTLGDNHILVKICKWFETYFGAKSDANFCVTNAMKEDLKNRFNISATVLYDRPPDIFDAISVEEKHHLFLKLKTEYKEFLSDESDDDNQTVVTIHDTISYNISLRPKRPALVMSSTSWTEDEDFDILFKALELYDNSASSSGKWPHILCVVTGKGPLKEYYQQKVLTQDFQSVKVVFPWLASQDYPKMVASADLGICLHKSSSNLDLPMKVVDMFGCSLPVCAFNYDCIDELVLHEENGLLFKTSEELAQQLMDIFENFPKENKRLNAFRTHLKQNFTKYRWNECWNENALKVFS</sequence>